<dbReference type="AlphaFoldDB" id="A0AAW0AGB3"/>
<evidence type="ECO:0000313" key="3">
    <source>
        <dbReference type="Proteomes" id="UP001362999"/>
    </source>
</evidence>
<keyword evidence="3" id="KW-1185">Reference proteome</keyword>
<dbReference type="EMBL" id="JAWWNJ010000071">
    <property type="protein sequence ID" value="KAK7007462.1"/>
    <property type="molecule type" value="Genomic_DNA"/>
</dbReference>
<evidence type="ECO:0000256" key="1">
    <source>
        <dbReference type="SAM" id="MobiDB-lite"/>
    </source>
</evidence>
<accession>A0AAW0AGB3</accession>
<gene>
    <name evidence="2" type="ORF">R3P38DRAFT_2792947</name>
</gene>
<sequence>MSHFRLPPNSLPFPSLSKIVRAYNANAQDGKQRHDIGCITEKWGDRLVLHFTEHDLNVLNSPHLQDLECERCHLPVPDWAFGEYYLKKDENGPFLDCIHRICLGCWPYDIVNPRYDYLYSSDTPPPCTCPPGSKACDGARTGCVLHNVIVKPLVPGGAKAHERPLLSQEVREQRLAEISAACLARDNATTEEERRAWADRVEKLFDRGERANKHAAKIRAERAERALEQSGKFTHHQKQGGNSREVNRDAKRRGGN</sequence>
<comment type="caution">
    <text evidence="2">The sequence shown here is derived from an EMBL/GenBank/DDBJ whole genome shotgun (WGS) entry which is preliminary data.</text>
</comment>
<name>A0AAW0AGB3_9AGAR</name>
<dbReference type="Proteomes" id="UP001362999">
    <property type="component" value="Unassembled WGS sequence"/>
</dbReference>
<reference evidence="2 3" key="1">
    <citation type="journal article" date="2024" name="J Genomics">
        <title>Draft genome sequencing and assembly of Favolaschia claudopus CIRM-BRFM 2984 isolated from oak limbs.</title>
        <authorList>
            <person name="Navarro D."/>
            <person name="Drula E."/>
            <person name="Chaduli D."/>
            <person name="Cazenave R."/>
            <person name="Ahrendt S."/>
            <person name="Wang J."/>
            <person name="Lipzen A."/>
            <person name="Daum C."/>
            <person name="Barry K."/>
            <person name="Grigoriev I.V."/>
            <person name="Favel A."/>
            <person name="Rosso M.N."/>
            <person name="Martin F."/>
        </authorList>
    </citation>
    <scope>NUCLEOTIDE SEQUENCE [LARGE SCALE GENOMIC DNA]</scope>
    <source>
        <strain evidence="2 3">CIRM-BRFM 2984</strain>
    </source>
</reference>
<proteinExistence type="predicted"/>
<feature type="compositionally biased region" description="Basic and acidic residues" evidence="1">
    <location>
        <begin position="211"/>
        <end position="227"/>
    </location>
</feature>
<organism evidence="2 3">
    <name type="scientific">Favolaschia claudopus</name>
    <dbReference type="NCBI Taxonomy" id="2862362"/>
    <lineage>
        <taxon>Eukaryota</taxon>
        <taxon>Fungi</taxon>
        <taxon>Dikarya</taxon>
        <taxon>Basidiomycota</taxon>
        <taxon>Agaricomycotina</taxon>
        <taxon>Agaricomycetes</taxon>
        <taxon>Agaricomycetidae</taxon>
        <taxon>Agaricales</taxon>
        <taxon>Marasmiineae</taxon>
        <taxon>Mycenaceae</taxon>
        <taxon>Favolaschia</taxon>
    </lineage>
</organism>
<evidence type="ECO:0000313" key="2">
    <source>
        <dbReference type="EMBL" id="KAK7007462.1"/>
    </source>
</evidence>
<feature type="region of interest" description="Disordered" evidence="1">
    <location>
        <begin position="211"/>
        <end position="256"/>
    </location>
</feature>
<protein>
    <submittedName>
        <fullName evidence="2">Uncharacterized protein</fullName>
    </submittedName>
</protein>